<dbReference type="PROSITE" id="PS50056">
    <property type="entry name" value="TYR_PHOSPHATASE_2"/>
    <property type="match status" value="1"/>
</dbReference>
<feature type="domain" description="Tyrosine specific protein phosphatases" evidence="4">
    <location>
        <begin position="437"/>
        <end position="509"/>
    </location>
</feature>
<dbReference type="Pfam" id="PF00102">
    <property type="entry name" value="Y_phosphatase"/>
    <property type="match status" value="1"/>
</dbReference>
<dbReference type="Gene3D" id="3.90.190.10">
    <property type="entry name" value="Protein tyrosine phosphatase superfamily"/>
    <property type="match status" value="1"/>
</dbReference>
<feature type="coiled-coil region" evidence="1">
    <location>
        <begin position="534"/>
        <end position="565"/>
    </location>
</feature>
<dbReference type="SMART" id="SM00194">
    <property type="entry name" value="PTPc"/>
    <property type="match status" value="1"/>
</dbReference>
<accession>A0A914N1Y5</accession>
<dbReference type="WBParaSite" id="Minc3s03050g32573">
    <property type="protein sequence ID" value="Minc3s03050g32573"/>
    <property type="gene ID" value="Minc3s03050g32573"/>
</dbReference>
<evidence type="ECO:0000313" key="5">
    <source>
        <dbReference type="Proteomes" id="UP000887563"/>
    </source>
</evidence>
<reference evidence="6" key="1">
    <citation type="submission" date="2022-11" db="UniProtKB">
        <authorList>
            <consortium name="WormBaseParasite"/>
        </authorList>
    </citation>
    <scope>IDENTIFICATION</scope>
</reference>
<evidence type="ECO:0000259" key="3">
    <source>
        <dbReference type="PROSITE" id="PS50055"/>
    </source>
</evidence>
<keyword evidence="1" id="KW-0175">Coiled coil</keyword>
<feature type="compositionally biased region" description="Low complexity" evidence="2">
    <location>
        <begin position="7"/>
        <end position="44"/>
    </location>
</feature>
<dbReference type="PANTHER" id="PTHR46163:SF5">
    <property type="entry name" value="TYROSINE-PROTEIN PHOSPHATASE"/>
    <property type="match status" value="1"/>
</dbReference>
<dbReference type="InterPro" id="IPR000387">
    <property type="entry name" value="Tyr_Pase_dom"/>
</dbReference>
<feature type="compositionally biased region" description="Polar residues" evidence="2">
    <location>
        <begin position="231"/>
        <end position="240"/>
    </location>
</feature>
<feature type="region of interest" description="Disordered" evidence="2">
    <location>
        <begin position="165"/>
        <end position="240"/>
    </location>
</feature>
<dbReference type="InterPro" id="IPR000242">
    <property type="entry name" value="PTP_cat"/>
</dbReference>
<evidence type="ECO:0000256" key="2">
    <source>
        <dbReference type="SAM" id="MobiDB-lite"/>
    </source>
</evidence>
<evidence type="ECO:0000256" key="1">
    <source>
        <dbReference type="SAM" id="Coils"/>
    </source>
</evidence>
<feature type="domain" description="Tyrosine-protein phosphatase" evidence="3">
    <location>
        <begin position="287"/>
        <end position="518"/>
    </location>
</feature>
<dbReference type="InterPro" id="IPR029021">
    <property type="entry name" value="Prot-tyrosine_phosphatase-like"/>
</dbReference>
<proteinExistence type="predicted"/>
<dbReference type="AlphaFoldDB" id="A0A914N1Y5"/>
<protein>
    <submittedName>
        <fullName evidence="6">Uncharacterized protein</fullName>
    </submittedName>
</protein>
<dbReference type="SMART" id="SM00404">
    <property type="entry name" value="PTPc_motif"/>
    <property type="match status" value="1"/>
</dbReference>
<dbReference type="InterPro" id="IPR003595">
    <property type="entry name" value="Tyr_Pase_cat"/>
</dbReference>
<feature type="region of interest" description="Disordered" evidence="2">
    <location>
        <begin position="1"/>
        <end position="44"/>
    </location>
</feature>
<evidence type="ECO:0000259" key="4">
    <source>
        <dbReference type="PROSITE" id="PS50056"/>
    </source>
</evidence>
<keyword evidence="5" id="KW-1185">Reference proteome</keyword>
<sequence>MFNNKNSKFLSSVPCSSSSSTTTSLSSSSSPKCSSSSPSKSSKASIASSNLFSKNLRLLFLFLILFLIQQNSEAFLLSHRNLFVPFASSKGAKTVLSTVINQVKENNQKKNDEEENILFSEQKQQKSGGHQPFIVNQLLGTLALIDYLGTSRLLLRCSTTRSATTKMVDRRASSGNKGRSGRNKQSKQKYDTEGGRRQSSVLKRPSARATVDRPSRGGSGGGSGDPRRPSTQSTGSTVSQHATAAQRWFYSLVRHGGIRRIREKFVNDLATYRSKRVTTKAFDDDRNADLNRYPDVALIDQTRVVLRNGPEGSDYVHASKVKGSEFPMICAQGPIDESIANFWTMVVEQNCGVIVQLCQNQEEGREKCADYIPAEPTLYGNATVSVKESTHATVANPSVHRTVLEASLQSGRSVEVVHLLYDGWPDRDVPLSPAAFRQLRGTVQKLAVARKCSVLIHCSAGIGRTGTYAAIEMAYRDLIANDREVQMSTIFQRLRDQRAHAIQTDLQYLFLHRALIDIALEKGRLNRVDKAGGVDAFIKEYEELIKRKREERKELERKHKRRRGRD</sequence>
<dbReference type="InterPro" id="IPR016130">
    <property type="entry name" value="Tyr_Pase_AS"/>
</dbReference>
<dbReference type="GO" id="GO:0004725">
    <property type="term" value="F:protein tyrosine phosphatase activity"/>
    <property type="evidence" value="ECO:0007669"/>
    <property type="project" value="InterPro"/>
</dbReference>
<organism evidence="5 6">
    <name type="scientific">Meloidogyne incognita</name>
    <name type="common">Southern root-knot nematode worm</name>
    <name type="synonym">Oxyuris incognita</name>
    <dbReference type="NCBI Taxonomy" id="6306"/>
    <lineage>
        <taxon>Eukaryota</taxon>
        <taxon>Metazoa</taxon>
        <taxon>Ecdysozoa</taxon>
        <taxon>Nematoda</taxon>
        <taxon>Chromadorea</taxon>
        <taxon>Rhabditida</taxon>
        <taxon>Tylenchina</taxon>
        <taxon>Tylenchomorpha</taxon>
        <taxon>Tylenchoidea</taxon>
        <taxon>Meloidogynidae</taxon>
        <taxon>Meloidogyninae</taxon>
        <taxon>Meloidogyne</taxon>
        <taxon>Meloidogyne incognita group</taxon>
    </lineage>
</organism>
<dbReference type="PROSITE" id="PS50055">
    <property type="entry name" value="TYR_PHOSPHATASE_PTP"/>
    <property type="match status" value="1"/>
</dbReference>
<dbReference type="InterPro" id="IPR052782">
    <property type="entry name" value="Oocyte-zygote_transition_reg"/>
</dbReference>
<dbReference type="Proteomes" id="UP000887563">
    <property type="component" value="Unplaced"/>
</dbReference>
<dbReference type="PANTHER" id="PTHR46163">
    <property type="entry name" value="TYROSINE-PROTEIN PHOSPHATASE-RELATED"/>
    <property type="match status" value="1"/>
</dbReference>
<evidence type="ECO:0000313" key="6">
    <source>
        <dbReference type="WBParaSite" id="Minc3s03050g32573"/>
    </source>
</evidence>
<dbReference type="PROSITE" id="PS00383">
    <property type="entry name" value="TYR_PHOSPHATASE_1"/>
    <property type="match status" value="1"/>
</dbReference>
<dbReference type="PRINTS" id="PR00700">
    <property type="entry name" value="PRTYPHPHTASE"/>
</dbReference>
<dbReference type="SUPFAM" id="SSF52799">
    <property type="entry name" value="(Phosphotyrosine protein) phosphatases II"/>
    <property type="match status" value="1"/>
</dbReference>
<name>A0A914N1Y5_MELIC</name>
<dbReference type="CDD" id="cd00047">
    <property type="entry name" value="PTPc"/>
    <property type="match status" value="1"/>
</dbReference>